<name>A0A433DGN8_9FUNG</name>
<comment type="caution">
    <text evidence="1">The sequence shown here is derived from an EMBL/GenBank/DDBJ whole genome shotgun (WGS) entry which is preliminary data.</text>
</comment>
<dbReference type="EMBL" id="RBNI01001799">
    <property type="protein sequence ID" value="RUP49969.1"/>
    <property type="molecule type" value="Genomic_DNA"/>
</dbReference>
<keyword evidence="2" id="KW-1185">Reference proteome</keyword>
<evidence type="ECO:0000313" key="2">
    <source>
        <dbReference type="Proteomes" id="UP000268093"/>
    </source>
</evidence>
<dbReference type="Proteomes" id="UP000268093">
    <property type="component" value="Unassembled WGS sequence"/>
</dbReference>
<sequence>MADSISDGTDEIGCVALEVRTLLADAIEELTTKGEIGDKARYHRED</sequence>
<evidence type="ECO:0000313" key="1">
    <source>
        <dbReference type="EMBL" id="RUP49969.1"/>
    </source>
</evidence>
<dbReference type="AlphaFoldDB" id="A0A433DGN8"/>
<accession>A0A433DGN8</accession>
<reference evidence="1 2" key="1">
    <citation type="journal article" date="2018" name="New Phytol.">
        <title>Phylogenomics of Endogonaceae and evolution of mycorrhizas within Mucoromycota.</title>
        <authorList>
            <person name="Chang Y."/>
            <person name="Desiro A."/>
            <person name="Na H."/>
            <person name="Sandor L."/>
            <person name="Lipzen A."/>
            <person name="Clum A."/>
            <person name="Barry K."/>
            <person name="Grigoriev I.V."/>
            <person name="Martin F.M."/>
            <person name="Stajich J.E."/>
            <person name="Smith M.E."/>
            <person name="Bonito G."/>
            <person name="Spatafora J.W."/>
        </authorList>
    </citation>
    <scope>NUCLEOTIDE SEQUENCE [LARGE SCALE GENOMIC DNA]</scope>
    <source>
        <strain evidence="1 2">GMNB39</strain>
    </source>
</reference>
<gene>
    <name evidence="1" type="ORF">BC936DRAFT_140823</name>
</gene>
<organism evidence="1 2">
    <name type="scientific">Jimgerdemannia flammicorona</name>
    <dbReference type="NCBI Taxonomy" id="994334"/>
    <lineage>
        <taxon>Eukaryota</taxon>
        <taxon>Fungi</taxon>
        <taxon>Fungi incertae sedis</taxon>
        <taxon>Mucoromycota</taxon>
        <taxon>Mucoromycotina</taxon>
        <taxon>Endogonomycetes</taxon>
        <taxon>Endogonales</taxon>
        <taxon>Endogonaceae</taxon>
        <taxon>Jimgerdemannia</taxon>
    </lineage>
</organism>
<protein>
    <submittedName>
        <fullName evidence="1">Uncharacterized protein</fullName>
    </submittedName>
</protein>
<proteinExistence type="predicted"/>